<comment type="caution">
    <text evidence="5">The sequence shown here is derived from an EMBL/GenBank/DDBJ whole genome shotgun (WGS) entry which is preliminary data.</text>
</comment>
<evidence type="ECO:0000256" key="3">
    <source>
        <dbReference type="RuleBase" id="RU000363"/>
    </source>
</evidence>
<dbReference type="RefSeq" id="WP_315732290.1">
    <property type="nucleotide sequence ID" value="NZ_JAVYII010000003.1"/>
</dbReference>
<dbReference type="SUPFAM" id="SSF51735">
    <property type="entry name" value="NAD(P)-binding Rossmann-fold domains"/>
    <property type="match status" value="1"/>
</dbReference>
<dbReference type="PANTHER" id="PTHR43391">
    <property type="entry name" value="RETINOL DEHYDROGENASE-RELATED"/>
    <property type="match status" value="1"/>
</dbReference>
<dbReference type="Gene3D" id="3.40.50.720">
    <property type="entry name" value="NAD(P)-binding Rossmann-like Domain"/>
    <property type="match status" value="1"/>
</dbReference>
<comment type="similarity">
    <text evidence="1 3">Belongs to the short-chain dehydrogenases/reductases (SDR) family.</text>
</comment>
<evidence type="ECO:0000256" key="2">
    <source>
        <dbReference type="ARBA" id="ARBA00023002"/>
    </source>
</evidence>
<organism evidence="5 6">
    <name type="scientific">Nocardioides imazamoxiresistens</name>
    <dbReference type="NCBI Taxonomy" id="3231893"/>
    <lineage>
        <taxon>Bacteria</taxon>
        <taxon>Bacillati</taxon>
        <taxon>Actinomycetota</taxon>
        <taxon>Actinomycetes</taxon>
        <taxon>Propionibacteriales</taxon>
        <taxon>Nocardioidaceae</taxon>
        <taxon>Nocardioides</taxon>
    </lineage>
</organism>
<dbReference type="InterPro" id="IPR002347">
    <property type="entry name" value="SDR_fam"/>
</dbReference>
<dbReference type="PRINTS" id="PR00080">
    <property type="entry name" value="SDRFAMILY"/>
</dbReference>
<dbReference type="Proteomes" id="UP001268542">
    <property type="component" value="Unassembled WGS sequence"/>
</dbReference>
<protein>
    <submittedName>
        <fullName evidence="5">SDR family oxidoreductase</fullName>
    </submittedName>
</protein>
<keyword evidence="6" id="KW-1185">Reference proteome</keyword>
<dbReference type="EMBL" id="JAVYII010000003">
    <property type="protein sequence ID" value="MDT9592857.1"/>
    <property type="molecule type" value="Genomic_DNA"/>
</dbReference>
<dbReference type="PRINTS" id="PR00081">
    <property type="entry name" value="GDHRDH"/>
</dbReference>
<keyword evidence="2" id="KW-0560">Oxidoreductase</keyword>
<proteinExistence type="inferred from homology"/>
<dbReference type="InterPro" id="IPR057326">
    <property type="entry name" value="KR_dom"/>
</dbReference>
<sequence>MTSRTIFITGAAAGIGRATALTFARAGWTVGGYDVDEAGLASLATEVAASGATAITARLDVSDSAAFAAAVGDFVERTGRLDVLLNNAGILNAGRFEDIDVARHQREVDVNVRGVVNGLHAAHPHLRPGSTVVNLASASAIYGQAELANYSATKFFVRGITEALDLEWGAQGIRVVSLWPLFVETAMTQGVSTGTTESLGIHLGPQDVADQVLAAVTPSRLARTLHQVHFPVGRQTRALSLGSRFSPAWLTRLVNKRLASH</sequence>
<feature type="domain" description="Ketoreductase" evidence="4">
    <location>
        <begin position="4"/>
        <end position="211"/>
    </location>
</feature>
<evidence type="ECO:0000259" key="4">
    <source>
        <dbReference type="SMART" id="SM00822"/>
    </source>
</evidence>
<accession>A0ABU3PVL5</accession>
<reference evidence="5 6" key="1">
    <citation type="submission" date="2023-08" db="EMBL/GenBank/DDBJ databases">
        <title>Nocardioides seae sp. nov., a bacterium isolated from a soil.</title>
        <authorList>
            <person name="Wang X."/>
        </authorList>
    </citation>
    <scope>NUCLEOTIDE SEQUENCE [LARGE SCALE GENOMIC DNA]</scope>
    <source>
        <strain evidence="5 6">YZH12</strain>
    </source>
</reference>
<dbReference type="Pfam" id="PF00106">
    <property type="entry name" value="adh_short"/>
    <property type="match status" value="1"/>
</dbReference>
<evidence type="ECO:0000313" key="5">
    <source>
        <dbReference type="EMBL" id="MDT9592857.1"/>
    </source>
</evidence>
<dbReference type="NCBIfam" id="NF006123">
    <property type="entry name" value="PRK08267.1"/>
    <property type="match status" value="1"/>
</dbReference>
<dbReference type="SMART" id="SM00822">
    <property type="entry name" value="PKS_KR"/>
    <property type="match status" value="1"/>
</dbReference>
<gene>
    <name evidence="5" type="ORF">RDV89_07245</name>
</gene>
<dbReference type="InterPro" id="IPR036291">
    <property type="entry name" value="NAD(P)-bd_dom_sf"/>
</dbReference>
<name>A0ABU3PVL5_9ACTN</name>
<evidence type="ECO:0000256" key="1">
    <source>
        <dbReference type="ARBA" id="ARBA00006484"/>
    </source>
</evidence>
<dbReference type="PANTHER" id="PTHR43391:SF82">
    <property type="entry name" value="OXIDOREDUCTASE SADH-RELATED"/>
    <property type="match status" value="1"/>
</dbReference>
<evidence type="ECO:0000313" key="6">
    <source>
        <dbReference type="Proteomes" id="UP001268542"/>
    </source>
</evidence>